<dbReference type="EMBL" id="PVBR01000008">
    <property type="protein sequence ID" value="PRD43113.1"/>
    <property type="molecule type" value="Genomic_DNA"/>
</dbReference>
<dbReference type="CDD" id="cd00082">
    <property type="entry name" value="HisKA"/>
    <property type="match status" value="1"/>
</dbReference>
<dbReference type="GO" id="GO:0000156">
    <property type="term" value="F:phosphorelay response regulator activity"/>
    <property type="evidence" value="ECO:0007669"/>
    <property type="project" value="TreeGrafter"/>
</dbReference>
<dbReference type="GO" id="GO:0005524">
    <property type="term" value="F:ATP binding"/>
    <property type="evidence" value="ECO:0007669"/>
    <property type="project" value="UniProtKB-KW"/>
</dbReference>
<dbReference type="InterPro" id="IPR036097">
    <property type="entry name" value="HisK_dim/P_sf"/>
</dbReference>
<keyword evidence="8" id="KW-0902">Two-component regulatory system</keyword>
<evidence type="ECO:0000259" key="9">
    <source>
        <dbReference type="PROSITE" id="PS50109"/>
    </source>
</evidence>
<keyword evidence="6" id="KW-0418">Kinase</keyword>
<dbReference type="AlphaFoldDB" id="A0A2S9IRF9"/>
<evidence type="ECO:0000256" key="1">
    <source>
        <dbReference type="ARBA" id="ARBA00000085"/>
    </source>
</evidence>
<dbReference type="SUPFAM" id="SSF47384">
    <property type="entry name" value="Homodimeric domain of signal transducing histidine kinase"/>
    <property type="match status" value="1"/>
</dbReference>
<dbReference type="Gene3D" id="3.30.565.10">
    <property type="entry name" value="Histidine kinase-like ATPase, C-terminal domain"/>
    <property type="match status" value="1"/>
</dbReference>
<keyword evidence="11" id="KW-1185">Reference proteome</keyword>
<dbReference type="GO" id="GO:0030295">
    <property type="term" value="F:protein kinase activator activity"/>
    <property type="evidence" value="ECO:0007669"/>
    <property type="project" value="TreeGrafter"/>
</dbReference>
<dbReference type="PANTHER" id="PTHR42878">
    <property type="entry name" value="TWO-COMPONENT HISTIDINE KINASE"/>
    <property type="match status" value="1"/>
</dbReference>
<organism evidence="10 11">
    <name type="scientific">Phyllobacterium phragmitis</name>
    <dbReference type="NCBI Taxonomy" id="2670329"/>
    <lineage>
        <taxon>Bacteria</taxon>
        <taxon>Pseudomonadati</taxon>
        <taxon>Pseudomonadota</taxon>
        <taxon>Alphaproteobacteria</taxon>
        <taxon>Hyphomicrobiales</taxon>
        <taxon>Phyllobacteriaceae</taxon>
        <taxon>Phyllobacterium</taxon>
    </lineage>
</organism>
<sequence length="331" mass="36901">MAGSSSMEWPAGSIANTLVQRAIEYLRRVASRLQREPIKRRITLQYDPLFPKYDGYSCAKIAAWKCEQIAEIGEFLAQRGNKMNVFKHFTATAGDEYITSLKQASDFQAALLGMAGHDLRQPLHVIQSAYEWLESRVGSTSEKARLERGERAIARLTEQLDRLVGALRLYEYTKGIEASPIALSPLLARVGDESDDAAFEKDIDLRICQTTVQVMSHPVLLEGILRNLVRNSLKYTEPGGRILIGCRRSGPEVRVDVYDTGIGIAPEHLVRIFEAFQRLDSAQNHGLGIGLFVVRRAVELLGHRIEVSSAVSCGTRFSVFVRSAPPKRQTC</sequence>
<evidence type="ECO:0000256" key="6">
    <source>
        <dbReference type="ARBA" id="ARBA00022777"/>
    </source>
</evidence>
<dbReference type="InterPro" id="IPR005467">
    <property type="entry name" value="His_kinase_dom"/>
</dbReference>
<gene>
    <name evidence="10" type="ORF">C5748_12965</name>
</gene>
<dbReference type="Gene3D" id="1.10.287.130">
    <property type="match status" value="1"/>
</dbReference>
<dbReference type="EC" id="2.7.13.3" evidence="2"/>
<name>A0A2S9IRF9_9HYPH</name>
<evidence type="ECO:0000256" key="8">
    <source>
        <dbReference type="ARBA" id="ARBA00023012"/>
    </source>
</evidence>
<keyword evidence="5" id="KW-0547">Nucleotide-binding</keyword>
<dbReference type="InterPro" id="IPR003594">
    <property type="entry name" value="HATPase_dom"/>
</dbReference>
<comment type="catalytic activity">
    <reaction evidence="1">
        <text>ATP + protein L-histidine = ADP + protein N-phospho-L-histidine.</text>
        <dbReference type="EC" id="2.7.13.3"/>
    </reaction>
</comment>
<proteinExistence type="predicted"/>
<accession>A0A2S9IRF9</accession>
<evidence type="ECO:0000256" key="5">
    <source>
        <dbReference type="ARBA" id="ARBA00022741"/>
    </source>
</evidence>
<reference evidence="10 11" key="1">
    <citation type="submission" date="2018-02" db="EMBL/GenBank/DDBJ databases">
        <title>The draft genome of Phyllobacterium sp. 1N-3.</title>
        <authorList>
            <person name="Liu L."/>
            <person name="Li L."/>
            <person name="Zhang X."/>
            <person name="Wang T."/>
            <person name="Liang L."/>
        </authorList>
    </citation>
    <scope>NUCLEOTIDE SEQUENCE [LARGE SCALE GENOMIC DNA]</scope>
    <source>
        <strain evidence="10 11">1N-3</strain>
    </source>
</reference>
<keyword evidence="7" id="KW-0067">ATP-binding</keyword>
<dbReference type="InterPro" id="IPR036890">
    <property type="entry name" value="HATPase_C_sf"/>
</dbReference>
<dbReference type="PANTHER" id="PTHR42878:SF7">
    <property type="entry name" value="SENSOR HISTIDINE KINASE GLRK"/>
    <property type="match status" value="1"/>
</dbReference>
<evidence type="ECO:0000313" key="10">
    <source>
        <dbReference type="EMBL" id="PRD43113.1"/>
    </source>
</evidence>
<evidence type="ECO:0000256" key="7">
    <source>
        <dbReference type="ARBA" id="ARBA00022840"/>
    </source>
</evidence>
<keyword evidence="4" id="KW-0808">Transferase</keyword>
<dbReference type="SMART" id="SM00387">
    <property type="entry name" value="HATPase_c"/>
    <property type="match status" value="1"/>
</dbReference>
<evidence type="ECO:0000256" key="2">
    <source>
        <dbReference type="ARBA" id="ARBA00012438"/>
    </source>
</evidence>
<dbReference type="Proteomes" id="UP000239434">
    <property type="component" value="Unassembled WGS sequence"/>
</dbReference>
<dbReference type="GO" id="GO:0007234">
    <property type="term" value="P:osmosensory signaling via phosphorelay pathway"/>
    <property type="evidence" value="ECO:0007669"/>
    <property type="project" value="TreeGrafter"/>
</dbReference>
<dbReference type="InterPro" id="IPR050351">
    <property type="entry name" value="BphY/WalK/GraS-like"/>
</dbReference>
<evidence type="ECO:0000256" key="3">
    <source>
        <dbReference type="ARBA" id="ARBA00022553"/>
    </source>
</evidence>
<feature type="domain" description="Histidine kinase" evidence="9">
    <location>
        <begin position="114"/>
        <end position="325"/>
    </location>
</feature>
<dbReference type="PROSITE" id="PS50109">
    <property type="entry name" value="HIS_KIN"/>
    <property type="match status" value="1"/>
</dbReference>
<protein>
    <recommendedName>
        <fullName evidence="2">histidine kinase</fullName>
        <ecNumber evidence="2">2.7.13.3</ecNumber>
    </recommendedName>
</protein>
<dbReference type="InterPro" id="IPR003661">
    <property type="entry name" value="HisK_dim/P_dom"/>
</dbReference>
<dbReference type="GO" id="GO:0000155">
    <property type="term" value="F:phosphorelay sensor kinase activity"/>
    <property type="evidence" value="ECO:0007669"/>
    <property type="project" value="InterPro"/>
</dbReference>
<dbReference type="PRINTS" id="PR00344">
    <property type="entry name" value="BCTRLSENSOR"/>
</dbReference>
<dbReference type="Pfam" id="PF02518">
    <property type="entry name" value="HATPase_c"/>
    <property type="match status" value="1"/>
</dbReference>
<evidence type="ECO:0000256" key="4">
    <source>
        <dbReference type="ARBA" id="ARBA00022679"/>
    </source>
</evidence>
<keyword evidence="3" id="KW-0597">Phosphoprotein</keyword>
<dbReference type="InterPro" id="IPR004358">
    <property type="entry name" value="Sig_transdc_His_kin-like_C"/>
</dbReference>
<evidence type="ECO:0000313" key="11">
    <source>
        <dbReference type="Proteomes" id="UP000239434"/>
    </source>
</evidence>
<comment type="caution">
    <text evidence="10">The sequence shown here is derived from an EMBL/GenBank/DDBJ whole genome shotgun (WGS) entry which is preliminary data.</text>
</comment>
<dbReference type="SUPFAM" id="SSF55874">
    <property type="entry name" value="ATPase domain of HSP90 chaperone/DNA topoisomerase II/histidine kinase"/>
    <property type="match status" value="1"/>
</dbReference>
<dbReference type="RefSeq" id="WP_105742352.1">
    <property type="nucleotide sequence ID" value="NZ_PVBR01000008.1"/>
</dbReference>